<evidence type="ECO:0000313" key="4">
    <source>
        <dbReference type="Proteomes" id="UP000247792"/>
    </source>
</evidence>
<name>A0A318J133_9BURK</name>
<keyword evidence="3" id="KW-0418">Kinase</keyword>
<dbReference type="Proteomes" id="UP000247792">
    <property type="component" value="Unassembled WGS sequence"/>
</dbReference>
<dbReference type="PANTHER" id="PTHR34220">
    <property type="entry name" value="SENSOR HISTIDINE KINASE YPDA"/>
    <property type="match status" value="1"/>
</dbReference>
<dbReference type="EMBL" id="QJKB01000009">
    <property type="protein sequence ID" value="PXX39967.1"/>
    <property type="molecule type" value="Genomic_DNA"/>
</dbReference>
<evidence type="ECO:0000313" key="3">
    <source>
        <dbReference type="EMBL" id="PXX39967.1"/>
    </source>
</evidence>
<dbReference type="RefSeq" id="WP_110257209.1">
    <property type="nucleotide sequence ID" value="NZ_QJKB01000009.1"/>
</dbReference>
<dbReference type="Pfam" id="PF06580">
    <property type="entry name" value="His_kinase"/>
    <property type="match status" value="1"/>
</dbReference>
<reference evidence="3 4" key="1">
    <citation type="submission" date="2018-05" db="EMBL/GenBank/DDBJ databases">
        <title>Genomic Encyclopedia of Type Strains, Phase IV (KMG-IV): sequencing the most valuable type-strain genomes for metagenomic binning, comparative biology and taxonomic classification.</title>
        <authorList>
            <person name="Goeker M."/>
        </authorList>
    </citation>
    <scope>NUCLEOTIDE SEQUENCE [LARGE SCALE GENOMIC DNA]</scope>
    <source>
        <strain evidence="3 4">DSM 19792</strain>
    </source>
</reference>
<sequence length="355" mass="39845">MHPILSDRRRFMVYIIAWIFTGVLIARLLVTADLANWSFALLFSLPVALFGSFLTSSAYFVCRSLPFNRRSFSIATLVFASAAMVSGISWLGLCYGWNKVLVLAADEVEVLHLSPHLLVLFFITGFAVYLLALLAFDVYIAFDNIREAERREAASRLLARDAELQVLRSQIDPHFLFNSLNSISALTAIDAVAARTMTIALADFFRQTLAIAEKEKISLKEELLLCENFLAVEKIRFGKKLGVEFEVAADAEQAQIPPMILQPLLENAIKHGIRNLPKGGVIKVTIFQRDRWLHIAVENPVSADPGNSTGNGLGLSNLRQRFFALYGDQARVSWQRTDDNFTLEMALPFEQTYHE</sequence>
<dbReference type="OrthoDB" id="2514702at2"/>
<evidence type="ECO:0000256" key="1">
    <source>
        <dbReference type="SAM" id="Phobius"/>
    </source>
</evidence>
<keyword evidence="1" id="KW-1133">Transmembrane helix</keyword>
<dbReference type="AlphaFoldDB" id="A0A318J133"/>
<dbReference type="InterPro" id="IPR036890">
    <property type="entry name" value="HATPase_C_sf"/>
</dbReference>
<comment type="caution">
    <text evidence="3">The sequence shown here is derived from an EMBL/GenBank/DDBJ whole genome shotgun (WGS) entry which is preliminary data.</text>
</comment>
<proteinExistence type="predicted"/>
<accession>A0A318J133</accession>
<feature type="transmembrane region" description="Helical" evidence="1">
    <location>
        <begin position="74"/>
        <end position="98"/>
    </location>
</feature>
<keyword evidence="1" id="KW-0472">Membrane</keyword>
<feature type="domain" description="Signal transduction histidine kinase internal region" evidence="2">
    <location>
        <begin position="162"/>
        <end position="241"/>
    </location>
</feature>
<dbReference type="Gene3D" id="3.30.565.10">
    <property type="entry name" value="Histidine kinase-like ATPase, C-terminal domain"/>
    <property type="match status" value="1"/>
</dbReference>
<keyword evidence="4" id="KW-1185">Reference proteome</keyword>
<keyword evidence="3" id="KW-0808">Transferase</keyword>
<dbReference type="InterPro" id="IPR010559">
    <property type="entry name" value="Sig_transdc_His_kin_internal"/>
</dbReference>
<dbReference type="SUPFAM" id="SSF55874">
    <property type="entry name" value="ATPase domain of HSP90 chaperone/DNA topoisomerase II/histidine kinase"/>
    <property type="match status" value="1"/>
</dbReference>
<evidence type="ECO:0000259" key="2">
    <source>
        <dbReference type="Pfam" id="PF06580"/>
    </source>
</evidence>
<protein>
    <submittedName>
        <fullName evidence="3">Histidine kinase</fullName>
    </submittedName>
</protein>
<feature type="transmembrane region" description="Helical" evidence="1">
    <location>
        <begin position="36"/>
        <end position="62"/>
    </location>
</feature>
<dbReference type="InterPro" id="IPR050640">
    <property type="entry name" value="Bact_2-comp_sensor_kinase"/>
</dbReference>
<dbReference type="GO" id="GO:0000155">
    <property type="term" value="F:phosphorelay sensor kinase activity"/>
    <property type="evidence" value="ECO:0007669"/>
    <property type="project" value="InterPro"/>
</dbReference>
<organism evidence="3 4">
    <name type="scientific">Undibacterium pigrum</name>
    <dbReference type="NCBI Taxonomy" id="401470"/>
    <lineage>
        <taxon>Bacteria</taxon>
        <taxon>Pseudomonadati</taxon>
        <taxon>Pseudomonadota</taxon>
        <taxon>Betaproteobacteria</taxon>
        <taxon>Burkholderiales</taxon>
        <taxon>Oxalobacteraceae</taxon>
        <taxon>Undibacterium</taxon>
    </lineage>
</organism>
<gene>
    <name evidence="3" type="ORF">DFR42_10978</name>
</gene>
<keyword evidence="1" id="KW-0812">Transmembrane</keyword>
<dbReference type="GO" id="GO:0016020">
    <property type="term" value="C:membrane"/>
    <property type="evidence" value="ECO:0007669"/>
    <property type="project" value="InterPro"/>
</dbReference>
<dbReference type="PANTHER" id="PTHR34220:SF7">
    <property type="entry name" value="SENSOR HISTIDINE KINASE YPDA"/>
    <property type="match status" value="1"/>
</dbReference>
<feature type="transmembrane region" description="Helical" evidence="1">
    <location>
        <begin position="118"/>
        <end position="142"/>
    </location>
</feature>
<feature type="transmembrane region" description="Helical" evidence="1">
    <location>
        <begin position="12"/>
        <end position="30"/>
    </location>
</feature>